<dbReference type="Proteomes" id="UP001234202">
    <property type="component" value="Unassembled WGS sequence"/>
</dbReference>
<proteinExistence type="predicted"/>
<keyword evidence="2" id="KW-1185">Reference proteome</keyword>
<organism evidence="1 2">
    <name type="scientific">Naganishia onofrii</name>
    <dbReference type="NCBI Taxonomy" id="1851511"/>
    <lineage>
        <taxon>Eukaryota</taxon>
        <taxon>Fungi</taxon>
        <taxon>Dikarya</taxon>
        <taxon>Basidiomycota</taxon>
        <taxon>Agaricomycotina</taxon>
        <taxon>Tremellomycetes</taxon>
        <taxon>Filobasidiales</taxon>
        <taxon>Filobasidiaceae</taxon>
        <taxon>Naganishia</taxon>
    </lineage>
</organism>
<name>A0ACC2XSH2_9TREE</name>
<protein>
    <submittedName>
        <fullName evidence="1">Uncharacterized protein</fullName>
    </submittedName>
</protein>
<gene>
    <name evidence="1" type="ORF">QFC24_002047</name>
</gene>
<reference evidence="1" key="1">
    <citation type="submission" date="2023-04" db="EMBL/GenBank/DDBJ databases">
        <title>Draft Genome sequencing of Naganishia species isolated from polar environments using Oxford Nanopore Technology.</title>
        <authorList>
            <person name="Leo P."/>
            <person name="Venkateswaran K."/>
        </authorList>
    </citation>
    <scope>NUCLEOTIDE SEQUENCE</scope>
    <source>
        <strain evidence="1">DBVPG 5303</strain>
    </source>
</reference>
<comment type="caution">
    <text evidence="1">The sequence shown here is derived from an EMBL/GenBank/DDBJ whole genome shotgun (WGS) entry which is preliminary data.</text>
</comment>
<evidence type="ECO:0000313" key="1">
    <source>
        <dbReference type="EMBL" id="KAJ9126315.1"/>
    </source>
</evidence>
<dbReference type="EMBL" id="JASBWV010000005">
    <property type="protein sequence ID" value="KAJ9126315.1"/>
    <property type="molecule type" value="Genomic_DNA"/>
</dbReference>
<evidence type="ECO:0000313" key="2">
    <source>
        <dbReference type="Proteomes" id="UP001234202"/>
    </source>
</evidence>
<accession>A0ACC2XSH2</accession>
<sequence>MAEKKVQKGLMIVGIVLLVFVLIFAAAVGTLFIRARQRRAQRRNTLINDLPLAGHQRVGSHKRSLGGMAEGRKKSMKEKDKEAVAKHRMNLAFGVIDDDEPSQPPTEFVPAPMYVSGGKLGQNPFVDQPGRSRAFESVPLHGGFPLTGRGQSHSRVPSSGARSAAEDPFASPSPQRPSPSKQKSLLSVANNVSKTTYKSDPTPLKSQRSLGDRSPPSLLSSTSSTPSKSQKRVPTKPVFSANRSDAGVHAGSGNAVVHAR</sequence>